<evidence type="ECO:0000256" key="4">
    <source>
        <dbReference type="ARBA" id="ARBA00023136"/>
    </source>
</evidence>
<feature type="transmembrane region" description="Helical" evidence="5">
    <location>
        <begin position="232"/>
        <end position="251"/>
    </location>
</feature>
<evidence type="ECO:0000313" key="7">
    <source>
        <dbReference type="Proteomes" id="UP001342314"/>
    </source>
</evidence>
<organism evidence="6 7">
    <name type="scientific">Rhodotorula paludigena</name>
    <dbReference type="NCBI Taxonomy" id="86838"/>
    <lineage>
        <taxon>Eukaryota</taxon>
        <taxon>Fungi</taxon>
        <taxon>Dikarya</taxon>
        <taxon>Basidiomycota</taxon>
        <taxon>Pucciniomycotina</taxon>
        <taxon>Microbotryomycetes</taxon>
        <taxon>Sporidiobolales</taxon>
        <taxon>Sporidiobolaceae</taxon>
        <taxon>Rhodotorula</taxon>
    </lineage>
</organism>
<dbReference type="InterPro" id="IPR007568">
    <property type="entry name" value="RTA1"/>
</dbReference>
<dbReference type="PANTHER" id="PTHR31465:SF9">
    <property type="entry name" value="SPHINGOID LONG-CHAIN BASE TRANSPORTER RSB1"/>
    <property type="match status" value="1"/>
</dbReference>
<feature type="transmembrane region" description="Helical" evidence="5">
    <location>
        <begin position="12"/>
        <end position="34"/>
    </location>
</feature>
<evidence type="ECO:0000313" key="6">
    <source>
        <dbReference type="EMBL" id="GJN88216.1"/>
    </source>
</evidence>
<dbReference type="Proteomes" id="UP001342314">
    <property type="component" value="Unassembled WGS sequence"/>
</dbReference>
<evidence type="ECO:0000256" key="1">
    <source>
        <dbReference type="ARBA" id="ARBA00004141"/>
    </source>
</evidence>
<keyword evidence="2 5" id="KW-0812">Transmembrane</keyword>
<dbReference type="EMBL" id="BQKY01000002">
    <property type="protein sequence ID" value="GJN88216.1"/>
    <property type="molecule type" value="Genomic_DNA"/>
</dbReference>
<protein>
    <submittedName>
        <fullName evidence="6">Uncharacterized protein</fullName>
    </submittedName>
</protein>
<feature type="transmembrane region" description="Helical" evidence="5">
    <location>
        <begin position="157"/>
        <end position="181"/>
    </location>
</feature>
<name>A0AAV5G6N1_9BASI</name>
<sequence length="317" mass="35164">MSDRGYVDATDQYGYVPSIAMGAIFLAVFSLSGLAHVGQTIYSRRYWWMVCMWLGNLLEILGWGARLGAHWKPLDFNLYIMQICTLIIGPTFFSASLYWAGGLAIQNAARSKSWLSGAWFKTLFIAADIVSLVVQAVGGAKAAEGETDAEVRTGSDIMLAGIVIQLAVMIFYVLYMGIWAFKARREIETQGRRFQLMLLAFFLSSVGIIVRGCYRTPELVQGFDGHIAEQQSWMLFDAIPIAVSSIILNIFHPHWYLVYSVLPPSSQPSREALDPREAEELEMSLRTGGGLKAFFSSSSRASLTNEKREAQTGVQAV</sequence>
<dbReference type="GO" id="GO:0005886">
    <property type="term" value="C:plasma membrane"/>
    <property type="evidence" value="ECO:0007669"/>
    <property type="project" value="TreeGrafter"/>
</dbReference>
<feature type="transmembrane region" description="Helical" evidence="5">
    <location>
        <begin position="113"/>
        <end position="137"/>
    </location>
</feature>
<evidence type="ECO:0000256" key="3">
    <source>
        <dbReference type="ARBA" id="ARBA00022989"/>
    </source>
</evidence>
<proteinExistence type="predicted"/>
<feature type="transmembrane region" description="Helical" evidence="5">
    <location>
        <begin position="193"/>
        <end position="212"/>
    </location>
</feature>
<accession>A0AAV5G6N1</accession>
<keyword evidence="4 5" id="KW-0472">Membrane</keyword>
<reference evidence="6 7" key="1">
    <citation type="submission" date="2021-12" db="EMBL/GenBank/DDBJ databases">
        <title>High titer production of polyol ester of fatty acids by Rhodotorula paludigena BS15 towards product separation-free biomass refinery.</title>
        <authorList>
            <person name="Mano J."/>
            <person name="Ono H."/>
            <person name="Tanaka T."/>
            <person name="Naito K."/>
            <person name="Sushida H."/>
            <person name="Ike M."/>
            <person name="Tokuyasu K."/>
            <person name="Kitaoka M."/>
        </authorList>
    </citation>
    <scope>NUCLEOTIDE SEQUENCE [LARGE SCALE GENOMIC DNA]</scope>
    <source>
        <strain evidence="6 7">BS15</strain>
    </source>
</reference>
<feature type="transmembrane region" description="Helical" evidence="5">
    <location>
        <begin position="78"/>
        <end position="101"/>
    </location>
</feature>
<dbReference type="PANTHER" id="PTHR31465">
    <property type="entry name" value="PROTEIN RTA1-RELATED"/>
    <property type="match status" value="1"/>
</dbReference>
<evidence type="ECO:0000256" key="5">
    <source>
        <dbReference type="SAM" id="Phobius"/>
    </source>
</evidence>
<dbReference type="AlphaFoldDB" id="A0AAV5G6N1"/>
<keyword evidence="3 5" id="KW-1133">Transmembrane helix</keyword>
<comment type="caution">
    <text evidence="6">The sequence shown here is derived from an EMBL/GenBank/DDBJ whole genome shotgun (WGS) entry which is preliminary data.</text>
</comment>
<dbReference type="GO" id="GO:0000324">
    <property type="term" value="C:fungal-type vacuole"/>
    <property type="evidence" value="ECO:0007669"/>
    <property type="project" value="TreeGrafter"/>
</dbReference>
<feature type="transmembrane region" description="Helical" evidence="5">
    <location>
        <begin position="46"/>
        <end position="66"/>
    </location>
</feature>
<evidence type="ECO:0000256" key="2">
    <source>
        <dbReference type="ARBA" id="ARBA00022692"/>
    </source>
</evidence>
<gene>
    <name evidence="6" type="ORF">Rhopal_001181-T1</name>
</gene>
<dbReference type="Pfam" id="PF04479">
    <property type="entry name" value="RTA1"/>
    <property type="match status" value="1"/>
</dbReference>
<comment type="subcellular location">
    <subcellularLocation>
        <location evidence="1">Membrane</location>
        <topology evidence="1">Multi-pass membrane protein</topology>
    </subcellularLocation>
</comment>
<keyword evidence="7" id="KW-1185">Reference proteome</keyword>